<dbReference type="EMBL" id="JAMKFB020000015">
    <property type="protein sequence ID" value="KAL0174602.1"/>
    <property type="molecule type" value="Genomic_DNA"/>
</dbReference>
<reference evidence="1 2" key="1">
    <citation type="submission" date="2024-05" db="EMBL/GenBank/DDBJ databases">
        <title>Genome sequencing and assembly of Indian major carp, Cirrhinus mrigala (Hamilton, 1822).</title>
        <authorList>
            <person name="Mohindra V."/>
            <person name="Chowdhury L.M."/>
            <person name="Lal K."/>
            <person name="Jena J.K."/>
        </authorList>
    </citation>
    <scope>NUCLEOTIDE SEQUENCE [LARGE SCALE GENOMIC DNA]</scope>
    <source>
        <strain evidence="1">CM1030</strain>
        <tissue evidence="1">Blood</tissue>
    </source>
</reference>
<name>A0ABD0PKP2_CIRMR</name>
<organism evidence="1 2">
    <name type="scientific">Cirrhinus mrigala</name>
    <name type="common">Mrigala</name>
    <dbReference type="NCBI Taxonomy" id="683832"/>
    <lineage>
        <taxon>Eukaryota</taxon>
        <taxon>Metazoa</taxon>
        <taxon>Chordata</taxon>
        <taxon>Craniata</taxon>
        <taxon>Vertebrata</taxon>
        <taxon>Euteleostomi</taxon>
        <taxon>Actinopterygii</taxon>
        <taxon>Neopterygii</taxon>
        <taxon>Teleostei</taxon>
        <taxon>Ostariophysi</taxon>
        <taxon>Cypriniformes</taxon>
        <taxon>Cyprinidae</taxon>
        <taxon>Labeoninae</taxon>
        <taxon>Labeonini</taxon>
        <taxon>Cirrhinus</taxon>
    </lineage>
</organism>
<sequence>GAGYQSVLSEDSAGPQWLISRNQEIRYLRRRWFHSLMSEQEASRVEKVLPKRKIRHKGEAR</sequence>
<feature type="non-terminal residue" evidence="1">
    <location>
        <position position="61"/>
    </location>
</feature>
<keyword evidence="2" id="KW-1185">Reference proteome</keyword>
<evidence type="ECO:0000313" key="1">
    <source>
        <dbReference type="EMBL" id="KAL0174602.1"/>
    </source>
</evidence>
<accession>A0ABD0PKP2</accession>
<comment type="caution">
    <text evidence="1">The sequence shown here is derived from an EMBL/GenBank/DDBJ whole genome shotgun (WGS) entry which is preliminary data.</text>
</comment>
<gene>
    <name evidence="1" type="ORF">M9458_030570</name>
</gene>
<evidence type="ECO:0000313" key="2">
    <source>
        <dbReference type="Proteomes" id="UP001529510"/>
    </source>
</evidence>
<dbReference type="AlphaFoldDB" id="A0ABD0PKP2"/>
<feature type="non-terminal residue" evidence="1">
    <location>
        <position position="1"/>
    </location>
</feature>
<dbReference type="Proteomes" id="UP001529510">
    <property type="component" value="Unassembled WGS sequence"/>
</dbReference>
<proteinExistence type="predicted"/>
<protein>
    <submittedName>
        <fullName evidence="1">Uncharacterized protein</fullName>
    </submittedName>
</protein>